<protein>
    <submittedName>
        <fullName evidence="1">Uncharacterized protein</fullName>
    </submittedName>
</protein>
<evidence type="ECO:0000313" key="2">
    <source>
        <dbReference type="Proteomes" id="UP000053477"/>
    </source>
</evidence>
<dbReference type="InParanoid" id="A0A0H2R8B3"/>
<reference evidence="1 2" key="1">
    <citation type="submission" date="2015-04" db="EMBL/GenBank/DDBJ databases">
        <title>Complete genome sequence of Schizopora paradoxa KUC8140, a cosmopolitan wood degrader in East Asia.</title>
        <authorList>
            <consortium name="DOE Joint Genome Institute"/>
            <person name="Min B."/>
            <person name="Park H."/>
            <person name="Jang Y."/>
            <person name="Kim J.-J."/>
            <person name="Kim K.H."/>
            <person name="Pangilinan J."/>
            <person name="Lipzen A."/>
            <person name="Riley R."/>
            <person name="Grigoriev I.V."/>
            <person name="Spatafora J.W."/>
            <person name="Choi I.-G."/>
        </authorList>
    </citation>
    <scope>NUCLEOTIDE SEQUENCE [LARGE SCALE GENOMIC DNA]</scope>
    <source>
        <strain evidence="1 2">KUC8140</strain>
    </source>
</reference>
<evidence type="ECO:0000313" key="1">
    <source>
        <dbReference type="EMBL" id="KLO08080.1"/>
    </source>
</evidence>
<dbReference type="AlphaFoldDB" id="A0A0H2R8B3"/>
<name>A0A0H2R8B3_9AGAM</name>
<organism evidence="1 2">
    <name type="scientific">Schizopora paradoxa</name>
    <dbReference type="NCBI Taxonomy" id="27342"/>
    <lineage>
        <taxon>Eukaryota</taxon>
        <taxon>Fungi</taxon>
        <taxon>Dikarya</taxon>
        <taxon>Basidiomycota</taxon>
        <taxon>Agaricomycotina</taxon>
        <taxon>Agaricomycetes</taxon>
        <taxon>Hymenochaetales</taxon>
        <taxon>Schizoporaceae</taxon>
        <taxon>Schizopora</taxon>
    </lineage>
</organism>
<accession>A0A0H2R8B3</accession>
<gene>
    <name evidence="1" type="ORF">SCHPADRAFT_622546</name>
</gene>
<proteinExistence type="predicted"/>
<dbReference type="Proteomes" id="UP000053477">
    <property type="component" value="Unassembled WGS sequence"/>
</dbReference>
<dbReference type="EMBL" id="KQ086107">
    <property type="protein sequence ID" value="KLO08080.1"/>
    <property type="molecule type" value="Genomic_DNA"/>
</dbReference>
<keyword evidence="2" id="KW-1185">Reference proteome</keyword>
<sequence>MFLLFKSEEFKRKPDVCPRCGTQISSESKNVISCWRCDLDFRSWKPDYTYYSQHLRVSQSDFDFFSKVMTVGQRCLMGTHGASIFFPREPESQAALSSSY</sequence>